<comment type="caution">
    <text evidence="1">The sequence shown here is derived from an EMBL/GenBank/DDBJ whole genome shotgun (WGS) entry which is preliminary data.</text>
</comment>
<evidence type="ECO:0000313" key="1">
    <source>
        <dbReference type="EMBL" id="KKN88120.1"/>
    </source>
</evidence>
<dbReference type="EMBL" id="LAZR01000131">
    <property type="protein sequence ID" value="KKN88120.1"/>
    <property type="molecule type" value="Genomic_DNA"/>
</dbReference>
<dbReference type="AlphaFoldDB" id="A0A0F9U4F6"/>
<accession>A0A0F9U4F6</accession>
<name>A0A0F9U4F6_9ZZZZ</name>
<protein>
    <submittedName>
        <fullName evidence="1">Uncharacterized protein</fullName>
    </submittedName>
</protein>
<reference evidence="1" key="1">
    <citation type="journal article" date="2015" name="Nature">
        <title>Complex archaea that bridge the gap between prokaryotes and eukaryotes.</title>
        <authorList>
            <person name="Spang A."/>
            <person name="Saw J.H."/>
            <person name="Jorgensen S.L."/>
            <person name="Zaremba-Niedzwiedzka K."/>
            <person name="Martijn J."/>
            <person name="Lind A.E."/>
            <person name="van Eijk R."/>
            <person name="Schleper C."/>
            <person name="Guy L."/>
            <person name="Ettema T.J."/>
        </authorList>
    </citation>
    <scope>NUCLEOTIDE SEQUENCE</scope>
</reference>
<sequence length="127" mass="14458">MASPIEYQGKPMTFDPTNISVLRVVQLLYRGTPQVVILEPGDATRYVLLLVPLGTGIAPYLGDYGILSRESNQYLFVSKLAGEECLGTWIPFGQDRVVRTHNVVPLSNNEWSRQFLAWWFTSLYEYL</sequence>
<proteinExistence type="predicted"/>
<gene>
    <name evidence="1" type="ORF">LCGC14_0251920</name>
</gene>
<organism evidence="1">
    <name type="scientific">marine sediment metagenome</name>
    <dbReference type="NCBI Taxonomy" id="412755"/>
    <lineage>
        <taxon>unclassified sequences</taxon>
        <taxon>metagenomes</taxon>
        <taxon>ecological metagenomes</taxon>
    </lineage>
</organism>